<keyword evidence="8" id="KW-1185">Reference proteome</keyword>
<dbReference type="Proteomes" id="UP000256542">
    <property type="component" value="Unassembled WGS sequence"/>
</dbReference>
<feature type="domain" description="Multidrug resistance protein MdtA-like barrel-sandwich hybrid" evidence="5">
    <location>
        <begin position="67"/>
        <end position="190"/>
    </location>
</feature>
<sequence>MKRFKRKQYGPLAILGLSLLLTACSSDNEDANLAKEVVRPVKLITIGSTEAINIRRFPGELKASQDADLALRVGGQLIKLNVVDGQRVKKGELLAELDPTDFKLEVELAQANQDLAKAQFDRTQIMLKRNATSKSQFDEAKATLAQADNALESAKNQLKYTKLYAPFDGVISSTSTENFQYVSATQTLMHIQDLDNLEVEFQVPESLVVSIKSAQNHYQPKVLVDVAPDAVYQGAYKEHKTMPDQSTMAYDVTLSLIREGAKQHTLLPGMTANVDMDLSKLLGVTKHIVVPVEAVVQTEDPNTGEAQSTVWVYQADNQTVTKKAVELGALKGSMIEIRSGLEPGEQIVAAGVDGLTAAMKVRPWTRERGL</sequence>
<dbReference type="GO" id="GO:1990281">
    <property type="term" value="C:efflux pump complex"/>
    <property type="evidence" value="ECO:0007669"/>
    <property type="project" value="TreeGrafter"/>
</dbReference>
<dbReference type="InterPro" id="IPR006143">
    <property type="entry name" value="RND_pump_MFP"/>
</dbReference>
<dbReference type="InterPro" id="IPR058627">
    <property type="entry name" value="MdtA-like_C"/>
</dbReference>
<evidence type="ECO:0000313" key="8">
    <source>
        <dbReference type="Proteomes" id="UP000256542"/>
    </source>
</evidence>
<dbReference type="Pfam" id="PF25967">
    <property type="entry name" value="RND-MFP_C"/>
    <property type="match status" value="1"/>
</dbReference>
<dbReference type="GO" id="GO:0015562">
    <property type="term" value="F:efflux transmembrane transporter activity"/>
    <property type="evidence" value="ECO:0007669"/>
    <property type="project" value="TreeGrafter"/>
</dbReference>
<evidence type="ECO:0000313" key="7">
    <source>
        <dbReference type="EMBL" id="REG79532.1"/>
    </source>
</evidence>
<dbReference type="AlphaFoldDB" id="A0A3E0DC33"/>
<dbReference type="Gene3D" id="2.40.30.170">
    <property type="match status" value="1"/>
</dbReference>
<dbReference type="Gene3D" id="2.40.420.20">
    <property type="match status" value="1"/>
</dbReference>
<dbReference type="PANTHER" id="PTHR30469">
    <property type="entry name" value="MULTIDRUG RESISTANCE PROTEIN MDTA"/>
    <property type="match status" value="1"/>
</dbReference>
<accession>A0A3E0DC33</accession>
<evidence type="ECO:0000256" key="2">
    <source>
        <dbReference type="ARBA" id="ARBA00009477"/>
    </source>
</evidence>
<dbReference type="NCBIfam" id="TIGR01730">
    <property type="entry name" value="RND_mfp"/>
    <property type="match status" value="1"/>
</dbReference>
<keyword evidence="4" id="KW-0732">Signal</keyword>
<name>A0A3E0DC33_9GAMM</name>
<dbReference type="RefSeq" id="WP_115899080.1">
    <property type="nucleotide sequence ID" value="NZ_QUNG01000018.1"/>
</dbReference>
<proteinExistence type="inferred from homology"/>
<dbReference type="EMBL" id="QUNG01000018">
    <property type="protein sequence ID" value="REG79532.1"/>
    <property type="molecule type" value="Genomic_DNA"/>
</dbReference>
<reference evidence="7 8" key="1">
    <citation type="submission" date="2018-08" db="EMBL/GenBank/DDBJ databases">
        <title>Genomic Encyclopedia of Type Strains, Phase III (KMG-III): the genomes of soil and plant-associated and newly described type strains.</title>
        <authorList>
            <person name="Whitman W."/>
        </authorList>
    </citation>
    <scope>NUCLEOTIDE SEQUENCE [LARGE SCALE GENOMIC DNA]</scope>
    <source>
        <strain evidence="7 8">CECT 7375</strain>
    </source>
</reference>
<dbReference type="Pfam" id="PF25917">
    <property type="entry name" value="BSH_RND"/>
    <property type="match status" value="1"/>
</dbReference>
<evidence type="ECO:0000259" key="6">
    <source>
        <dbReference type="Pfam" id="PF25967"/>
    </source>
</evidence>
<protein>
    <submittedName>
        <fullName evidence="7">RND family efflux transporter MFP subunit</fullName>
    </submittedName>
</protein>
<evidence type="ECO:0000256" key="1">
    <source>
        <dbReference type="ARBA" id="ARBA00004196"/>
    </source>
</evidence>
<dbReference type="Gene3D" id="2.40.50.100">
    <property type="match status" value="1"/>
</dbReference>
<dbReference type="SUPFAM" id="SSF111369">
    <property type="entry name" value="HlyD-like secretion proteins"/>
    <property type="match status" value="1"/>
</dbReference>
<dbReference type="OrthoDB" id="1185083at2"/>
<dbReference type="PROSITE" id="PS51257">
    <property type="entry name" value="PROKAR_LIPOPROTEIN"/>
    <property type="match status" value="1"/>
</dbReference>
<dbReference type="PANTHER" id="PTHR30469:SF20">
    <property type="entry name" value="EFFLUX RND TRANSPORTER PERIPLASMIC ADAPTOR SUBUNIT"/>
    <property type="match status" value="1"/>
</dbReference>
<feature type="signal peptide" evidence="4">
    <location>
        <begin position="1"/>
        <end position="23"/>
    </location>
</feature>
<feature type="domain" description="Multidrug resistance protein MdtA-like C-terminal permuted SH3" evidence="6">
    <location>
        <begin position="288"/>
        <end position="353"/>
    </location>
</feature>
<evidence type="ECO:0000256" key="3">
    <source>
        <dbReference type="ARBA" id="ARBA00022448"/>
    </source>
</evidence>
<evidence type="ECO:0000259" key="5">
    <source>
        <dbReference type="Pfam" id="PF25917"/>
    </source>
</evidence>
<dbReference type="InterPro" id="IPR058625">
    <property type="entry name" value="MdtA-like_BSH"/>
</dbReference>
<comment type="caution">
    <text evidence="7">The sequence shown here is derived from an EMBL/GenBank/DDBJ whole genome shotgun (WGS) entry which is preliminary data.</text>
</comment>
<gene>
    <name evidence="7" type="ORF">DFP81_11826</name>
</gene>
<comment type="subcellular location">
    <subcellularLocation>
        <location evidence="1">Cell envelope</location>
    </subcellularLocation>
</comment>
<dbReference type="Gene3D" id="1.10.287.470">
    <property type="entry name" value="Helix hairpin bin"/>
    <property type="match status" value="1"/>
</dbReference>
<feature type="chain" id="PRO_5017601517" evidence="4">
    <location>
        <begin position="24"/>
        <end position="370"/>
    </location>
</feature>
<comment type="similarity">
    <text evidence="2">Belongs to the membrane fusion protein (MFP) (TC 8.A.1) family.</text>
</comment>
<organism evidence="7 8">
    <name type="scientific">Marinomonas pollencensis</name>
    <dbReference type="NCBI Taxonomy" id="491954"/>
    <lineage>
        <taxon>Bacteria</taxon>
        <taxon>Pseudomonadati</taxon>
        <taxon>Pseudomonadota</taxon>
        <taxon>Gammaproteobacteria</taxon>
        <taxon>Oceanospirillales</taxon>
        <taxon>Oceanospirillaceae</taxon>
        <taxon>Marinomonas</taxon>
    </lineage>
</organism>
<evidence type="ECO:0000256" key="4">
    <source>
        <dbReference type="SAM" id="SignalP"/>
    </source>
</evidence>
<keyword evidence="3" id="KW-0813">Transport</keyword>